<dbReference type="InterPro" id="IPR009262">
    <property type="entry name" value="SLC35_F1/F2/F6"/>
</dbReference>
<dbReference type="GO" id="GO:0022857">
    <property type="term" value="F:transmembrane transporter activity"/>
    <property type="evidence" value="ECO:0007669"/>
    <property type="project" value="InterPro"/>
</dbReference>
<keyword evidence="9" id="KW-1185">Reference proteome</keyword>
<protein>
    <submittedName>
        <fullName evidence="8">DUF914-domain-containing protein</fullName>
    </submittedName>
</protein>
<dbReference type="Pfam" id="PF06027">
    <property type="entry name" value="SLC35F"/>
    <property type="match status" value="1"/>
</dbReference>
<dbReference type="STRING" id="857566.A0A1E3PHT5"/>
<feature type="transmembrane region" description="Helical" evidence="7">
    <location>
        <begin position="356"/>
        <end position="375"/>
    </location>
</feature>
<dbReference type="PANTHER" id="PTHR14233:SF4">
    <property type="entry name" value="SOLUTE CARRIER FAMILY 35 MEMBER F2"/>
    <property type="match status" value="1"/>
</dbReference>
<reference evidence="8 9" key="1">
    <citation type="journal article" date="2016" name="Proc. Natl. Acad. Sci. U.S.A.">
        <title>Comparative genomics of biotechnologically important yeasts.</title>
        <authorList>
            <person name="Riley R."/>
            <person name="Haridas S."/>
            <person name="Wolfe K.H."/>
            <person name="Lopes M.R."/>
            <person name="Hittinger C.T."/>
            <person name="Goeker M."/>
            <person name="Salamov A.A."/>
            <person name="Wisecaver J.H."/>
            <person name="Long T.M."/>
            <person name="Calvey C.H."/>
            <person name="Aerts A.L."/>
            <person name="Barry K.W."/>
            <person name="Choi C."/>
            <person name="Clum A."/>
            <person name="Coughlan A.Y."/>
            <person name="Deshpande S."/>
            <person name="Douglass A.P."/>
            <person name="Hanson S.J."/>
            <person name="Klenk H.-P."/>
            <person name="LaButti K.M."/>
            <person name="Lapidus A."/>
            <person name="Lindquist E.A."/>
            <person name="Lipzen A.M."/>
            <person name="Meier-Kolthoff J.P."/>
            <person name="Ohm R.A."/>
            <person name="Otillar R.P."/>
            <person name="Pangilinan J.L."/>
            <person name="Peng Y."/>
            <person name="Rokas A."/>
            <person name="Rosa C.A."/>
            <person name="Scheuner C."/>
            <person name="Sibirny A.A."/>
            <person name="Slot J.C."/>
            <person name="Stielow J.B."/>
            <person name="Sun H."/>
            <person name="Kurtzman C.P."/>
            <person name="Blackwell M."/>
            <person name="Grigoriev I.V."/>
            <person name="Jeffries T.W."/>
        </authorList>
    </citation>
    <scope>NUCLEOTIDE SEQUENCE [LARGE SCALE GENOMIC DNA]</scope>
    <source>
        <strain evidence="8 9">DSM 6958</strain>
    </source>
</reference>
<evidence type="ECO:0000256" key="7">
    <source>
        <dbReference type="SAM" id="Phobius"/>
    </source>
</evidence>
<dbReference type="Proteomes" id="UP000095009">
    <property type="component" value="Unassembled WGS sequence"/>
</dbReference>
<keyword evidence="3" id="KW-0813">Transport</keyword>
<keyword evidence="4 7" id="KW-0812">Transmembrane</keyword>
<evidence type="ECO:0000256" key="1">
    <source>
        <dbReference type="ARBA" id="ARBA00004141"/>
    </source>
</evidence>
<evidence type="ECO:0000313" key="8">
    <source>
        <dbReference type="EMBL" id="ODQ64986.1"/>
    </source>
</evidence>
<gene>
    <name evidence="8" type="ORF">NADFUDRAFT_66107</name>
</gene>
<feature type="transmembrane region" description="Helical" evidence="7">
    <location>
        <begin position="260"/>
        <end position="282"/>
    </location>
</feature>
<feature type="transmembrane region" description="Helical" evidence="7">
    <location>
        <begin position="123"/>
        <end position="143"/>
    </location>
</feature>
<feature type="transmembrane region" description="Helical" evidence="7">
    <location>
        <begin position="54"/>
        <end position="79"/>
    </location>
</feature>
<feature type="transmembrane region" description="Helical" evidence="7">
    <location>
        <begin position="330"/>
        <end position="350"/>
    </location>
</feature>
<feature type="transmembrane region" description="Helical" evidence="7">
    <location>
        <begin position="302"/>
        <end position="323"/>
    </location>
</feature>
<feature type="transmembrane region" description="Helical" evidence="7">
    <location>
        <begin position="177"/>
        <end position="194"/>
    </location>
</feature>
<evidence type="ECO:0000256" key="3">
    <source>
        <dbReference type="ARBA" id="ARBA00022448"/>
    </source>
</evidence>
<evidence type="ECO:0000256" key="2">
    <source>
        <dbReference type="ARBA" id="ARBA00007863"/>
    </source>
</evidence>
<dbReference type="GO" id="GO:0016020">
    <property type="term" value="C:membrane"/>
    <property type="evidence" value="ECO:0007669"/>
    <property type="project" value="UniProtKB-SubCell"/>
</dbReference>
<feature type="transmembrane region" description="Helical" evidence="7">
    <location>
        <begin position="149"/>
        <end position="170"/>
    </location>
</feature>
<sequence length="395" mass="44241">MLFPTVNYGAVSSLGSHDSNGNGGSCGCKLHPEAITRARVSCKNDKFDTKWWKLFAIFVHGQILSLCIVGTHIFSTLLADSGYSMPALQSFFNYSSLFLIFTPVTIFRLGLKRFFQMLVTDGYKFFFLALGDVLGNYFVVKAYTYTNLLSVELLDMWGILTVVLISMIFFKTRYNRCQFAGIGVCFLGLLVVLLNDMNAMEPNHSTTNGTYVNTETLWSVSENIKGDLFVILGATLYGISNTLEESFVSKKPINLVLGQMGFWGMVISGVQSYVIYFVIPATENINVFSINRAINNVDAKTVGYFSGFTLVMLILYTTTPVLFRNSSATYYNMSILTSDFWGLLVGAKLFRFKLYWLYPFGFLLTILGMVIYYLGPETLEHGHSKPGLTEETGRC</sequence>
<evidence type="ECO:0000256" key="6">
    <source>
        <dbReference type="ARBA" id="ARBA00023136"/>
    </source>
</evidence>
<dbReference type="InterPro" id="IPR052221">
    <property type="entry name" value="SLC35F_Transporter"/>
</dbReference>
<comment type="subcellular location">
    <subcellularLocation>
        <location evidence="1">Membrane</location>
        <topology evidence="1">Multi-pass membrane protein</topology>
    </subcellularLocation>
</comment>
<dbReference type="SUPFAM" id="SSF103481">
    <property type="entry name" value="Multidrug resistance efflux transporter EmrE"/>
    <property type="match status" value="1"/>
</dbReference>
<proteinExistence type="inferred from homology"/>
<keyword evidence="5 7" id="KW-1133">Transmembrane helix</keyword>
<name>A0A1E3PHT5_9ASCO</name>
<dbReference type="AlphaFoldDB" id="A0A1E3PHT5"/>
<evidence type="ECO:0000313" key="9">
    <source>
        <dbReference type="Proteomes" id="UP000095009"/>
    </source>
</evidence>
<keyword evidence="6 7" id="KW-0472">Membrane</keyword>
<evidence type="ECO:0000256" key="4">
    <source>
        <dbReference type="ARBA" id="ARBA00022692"/>
    </source>
</evidence>
<accession>A0A1E3PHT5</accession>
<comment type="similarity">
    <text evidence="2">Belongs to the SLC35F solute transporter family.</text>
</comment>
<dbReference type="EMBL" id="KV454410">
    <property type="protein sequence ID" value="ODQ64986.1"/>
    <property type="molecule type" value="Genomic_DNA"/>
</dbReference>
<evidence type="ECO:0000256" key="5">
    <source>
        <dbReference type="ARBA" id="ARBA00022989"/>
    </source>
</evidence>
<dbReference type="InterPro" id="IPR037185">
    <property type="entry name" value="EmrE-like"/>
</dbReference>
<dbReference type="PANTHER" id="PTHR14233">
    <property type="entry name" value="DUF914-RELATED"/>
    <property type="match status" value="1"/>
</dbReference>
<feature type="transmembrane region" description="Helical" evidence="7">
    <location>
        <begin position="91"/>
        <end position="111"/>
    </location>
</feature>
<organism evidence="8 9">
    <name type="scientific">Nadsonia fulvescens var. elongata DSM 6958</name>
    <dbReference type="NCBI Taxonomy" id="857566"/>
    <lineage>
        <taxon>Eukaryota</taxon>
        <taxon>Fungi</taxon>
        <taxon>Dikarya</taxon>
        <taxon>Ascomycota</taxon>
        <taxon>Saccharomycotina</taxon>
        <taxon>Dipodascomycetes</taxon>
        <taxon>Dipodascales</taxon>
        <taxon>Dipodascales incertae sedis</taxon>
        <taxon>Nadsonia</taxon>
    </lineage>
</organism>
<dbReference type="OrthoDB" id="429955at2759"/>